<dbReference type="PANTHER" id="PTHR43877">
    <property type="entry name" value="AMINOALKYLPHOSPHONATE N-ACETYLTRANSFERASE-RELATED-RELATED"/>
    <property type="match status" value="1"/>
</dbReference>
<dbReference type="RefSeq" id="WP_261945089.1">
    <property type="nucleotide sequence ID" value="NZ_CALYLO010000005.1"/>
</dbReference>
<evidence type="ECO:0000313" key="4">
    <source>
        <dbReference type="EMBL" id="CAH8246548.1"/>
    </source>
</evidence>
<evidence type="ECO:0000313" key="5">
    <source>
        <dbReference type="Proteomes" id="UP001154322"/>
    </source>
</evidence>
<accession>A0ABM9G4P8</accession>
<gene>
    <name evidence="4" type="ORF">WJ0W_003783</name>
</gene>
<organism evidence="4 5">
    <name type="scientific">Paenibacillus melissococcoides</name>
    <dbReference type="NCBI Taxonomy" id="2912268"/>
    <lineage>
        <taxon>Bacteria</taxon>
        <taxon>Bacillati</taxon>
        <taxon>Bacillota</taxon>
        <taxon>Bacilli</taxon>
        <taxon>Bacillales</taxon>
        <taxon>Paenibacillaceae</taxon>
        <taxon>Paenibacillus</taxon>
    </lineage>
</organism>
<keyword evidence="2" id="KW-0012">Acyltransferase</keyword>
<proteinExistence type="predicted"/>
<reference evidence="4" key="1">
    <citation type="submission" date="2022-06" db="EMBL/GenBank/DDBJ databases">
        <authorList>
            <person name="Dietemann V."/>
            <person name="Ory F."/>
            <person name="Dainat B."/>
            <person name="Oberhansli S."/>
        </authorList>
    </citation>
    <scope>NUCLEOTIDE SEQUENCE</scope>
    <source>
        <strain evidence="4">Ena-SAMPLE-TAB-26-04-2022-14:26:32:270-5432</strain>
    </source>
</reference>
<dbReference type="PROSITE" id="PS51186">
    <property type="entry name" value="GNAT"/>
    <property type="match status" value="1"/>
</dbReference>
<sequence length="316" mass="35575">MRIRTAFANDAAAIARVHVDSWLTTYSGLVSEKYLQSLSVERRKLMWDSILEQLPPDQTLIVAETEEQGIVGFLHAGNSREPEMGYDYEIYAVYLSAEVQGRGLGRKLFGRMEAEMRARGRTSLHLWVLEGNPAIAFYEKMGARARHTKEIQFGDNRHTEIGMVWDQMGQIGDEAVTEASAAEPARVFPDKRTLASFMAGLNRDPNHHVGYCGQDPDEIEHTLEHEFSALDASFAVQVERGELVGALGFDIDDGGRSAEIWGPFLSCTQNEWQQRAMQLWNRMRNELAAHRVDTFYGFYNEMNGMPSNGFCSLGPS</sequence>
<evidence type="ECO:0000259" key="3">
    <source>
        <dbReference type="PROSITE" id="PS51186"/>
    </source>
</evidence>
<keyword evidence="1" id="KW-0808">Transferase</keyword>
<dbReference type="CDD" id="cd04301">
    <property type="entry name" value="NAT_SF"/>
    <property type="match status" value="1"/>
</dbReference>
<comment type="caution">
    <text evidence="4">The sequence shown here is derived from an EMBL/GenBank/DDBJ whole genome shotgun (WGS) entry which is preliminary data.</text>
</comment>
<dbReference type="Pfam" id="PF00583">
    <property type="entry name" value="Acetyltransf_1"/>
    <property type="match status" value="1"/>
</dbReference>
<evidence type="ECO:0000256" key="2">
    <source>
        <dbReference type="ARBA" id="ARBA00023315"/>
    </source>
</evidence>
<dbReference type="Proteomes" id="UP001154322">
    <property type="component" value="Unassembled WGS sequence"/>
</dbReference>
<dbReference type="InterPro" id="IPR016181">
    <property type="entry name" value="Acyl_CoA_acyltransferase"/>
</dbReference>
<evidence type="ECO:0000256" key="1">
    <source>
        <dbReference type="ARBA" id="ARBA00022679"/>
    </source>
</evidence>
<dbReference type="SUPFAM" id="SSF55729">
    <property type="entry name" value="Acyl-CoA N-acyltransferases (Nat)"/>
    <property type="match status" value="1"/>
</dbReference>
<feature type="domain" description="N-acetyltransferase" evidence="3">
    <location>
        <begin position="1"/>
        <end position="168"/>
    </location>
</feature>
<protein>
    <submittedName>
        <fullName evidence="4">GNAT family N-acetyltransferase</fullName>
    </submittedName>
</protein>
<keyword evidence="5" id="KW-1185">Reference proteome</keyword>
<dbReference type="InterPro" id="IPR000182">
    <property type="entry name" value="GNAT_dom"/>
</dbReference>
<dbReference type="InterPro" id="IPR050832">
    <property type="entry name" value="Bact_Acetyltransf"/>
</dbReference>
<dbReference type="EMBL" id="CALYLO010000005">
    <property type="protein sequence ID" value="CAH8246548.1"/>
    <property type="molecule type" value="Genomic_DNA"/>
</dbReference>
<name>A0ABM9G4P8_9BACL</name>
<dbReference type="Gene3D" id="3.40.630.30">
    <property type="match status" value="1"/>
</dbReference>